<organism evidence="7 8">
    <name type="scientific">Acuticoccus sediminis</name>
    <dbReference type="NCBI Taxonomy" id="2184697"/>
    <lineage>
        <taxon>Bacteria</taxon>
        <taxon>Pseudomonadati</taxon>
        <taxon>Pseudomonadota</taxon>
        <taxon>Alphaproteobacteria</taxon>
        <taxon>Hyphomicrobiales</taxon>
        <taxon>Amorphaceae</taxon>
        <taxon>Acuticoccus</taxon>
    </lineage>
</organism>
<evidence type="ECO:0000256" key="2">
    <source>
        <dbReference type="ARBA" id="ARBA00023125"/>
    </source>
</evidence>
<dbReference type="PRINTS" id="PR00455">
    <property type="entry name" value="HTHTETR"/>
</dbReference>
<keyword evidence="3" id="KW-0804">Transcription</keyword>
<keyword evidence="1" id="KW-0805">Transcription regulation</keyword>
<evidence type="ECO:0000256" key="4">
    <source>
        <dbReference type="PROSITE-ProRule" id="PRU00335"/>
    </source>
</evidence>
<keyword evidence="8" id="KW-1185">Reference proteome</keyword>
<evidence type="ECO:0000259" key="6">
    <source>
        <dbReference type="PROSITE" id="PS50977"/>
    </source>
</evidence>
<accession>A0A8B2NQK1</accession>
<dbReference type="GO" id="GO:0003700">
    <property type="term" value="F:DNA-binding transcription factor activity"/>
    <property type="evidence" value="ECO:0007669"/>
    <property type="project" value="TreeGrafter"/>
</dbReference>
<dbReference type="SUPFAM" id="SSF48498">
    <property type="entry name" value="Tetracyclin repressor-like, C-terminal domain"/>
    <property type="match status" value="1"/>
</dbReference>
<feature type="domain" description="HTH tetR-type" evidence="6">
    <location>
        <begin position="21"/>
        <end position="81"/>
    </location>
</feature>
<dbReference type="InterPro" id="IPR050109">
    <property type="entry name" value="HTH-type_TetR-like_transc_reg"/>
</dbReference>
<evidence type="ECO:0000313" key="7">
    <source>
        <dbReference type="EMBL" id="RAI02156.1"/>
    </source>
</evidence>
<dbReference type="InterPro" id="IPR001647">
    <property type="entry name" value="HTH_TetR"/>
</dbReference>
<dbReference type="OrthoDB" id="9808189at2"/>
<feature type="region of interest" description="Disordered" evidence="5">
    <location>
        <begin position="1"/>
        <end position="23"/>
    </location>
</feature>
<dbReference type="EMBL" id="QHHQ01000002">
    <property type="protein sequence ID" value="RAI02156.1"/>
    <property type="molecule type" value="Genomic_DNA"/>
</dbReference>
<evidence type="ECO:0000256" key="3">
    <source>
        <dbReference type="ARBA" id="ARBA00023163"/>
    </source>
</evidence>
<evidence type="ECO:0000313" key="8">
    <source>
        <dbReference type="Proteomes" id="UP000249590"/>
    </source>
</evidence>
<dbReference type="Proteomes" id="UP000249590">
    <property type="component" value="Unassembled WGS sequence"/>
</dbReference>
<evidence type="ECO:0000256" key="1">
    <source>
        <dbReference type="ARBA" id="ARBA00023015"/>
    </source>
</evidence>
<dbReference type="PROSITE" id="PS01081">
    <property type="entry name" value="HTH_TETR_1"/>
    <property type="match status" value="1"/>
</dbReference>
<dbReference type="Gene3D" id="1.10.10.60">
    <property type="entry name" value="Homeodomain-like"/>
    <property type="match status" value="1"/>
</dbReference>
<proteinExistence type="predicted"/>
<feature type="compositionally biased region" description="Basic and acidic residues" evidence="5">
    <location>
        <begin position="1"/>
        <end position="14"/>
    </location>
</feature>
<evidence type="ECO:0000256" key="5">
    <source>
        <dbReference type="SAM" id="MobiDB-lite"/>
    </source>
</evidence>
<feature type="DNA-binding region" description="H-T-H motif" evidence="4">
    <location>
        <begin position="44"/>
        <end position="63"/>
    </location>
</feature>
<sequence>MTMNKLERPIELAKTDPAPDTGKRKDILDGARRVFRAAGFDGASMDKIAAAAKVSKGTLYVYFRSKEELFEALVQLDRKDAAEQIFKIEDHDADPKEVLLQLGERFVKLMADPDHIALIRMVIGAAEKLPEVGRMFFEMGPCFGIEQLATYFDGQVARGRLMKVGEDTTMAATHFLTLCQGSITKRLLFGLAERPTDAEIRATVESGVRVFLRAYAPDCV</sequence>
<dbReference type="PANTHER" id="PTHR30055:SF146">
    <property type="entry name" value="HTH-TYPE TRANSCRIPTIONAL DUAL REGULATOR CECR"/>
    <property type="match status" value="1"/>
</dbReference>
<gene>
    <name evidence="7" type="ORF">DLJ53_12370</name>
</gene>
<dbReference type="PANTHER" id="PTHR30055">
    <property type="entry name" value="HTH-TYPE TRANSCRIPTIONAL REGULATOR RUTR"/>
    <property type="match status" value="1"/>
</dbReference>
<dbReference type="InterPro" id="IPR023772">
    <property type="entry name" value="DNA-bd_HTH_TetR-type_CS"/>
</dbReference>
<protein>
    <submittedName>
        <fullName evidence="7">TetR family transcriptional regulator</fullName>
    </submittedName>
</protein>
<dbReference type="InterPro" id="IPR036271">
    <property type="entry name" value="Tet_transcr_reg_TetR-rel_C_sf"/>
</dbReference>
<dbReference type="Gene3D" id="1.10.357.10">
    <property type="entry name" value="Tetracycline Repressor, domain 2"/>
    <property type="match status" value="1"/>
</dbReference>
<dbReference type="PROSITE" id="PS50977">
    <property type="entry name" value="HTH_TETR_2"/>
    <property type="match status" value="1"/>
</dbReference>
<dbReference type="FunFam" id="1.10.10.60:FF:000141">
    <property type="entry name" value="TetR family transcriptional regulator"/>
    <property type="match status" value="1"/>
</dbReference>
<dbReference type="InterPro" id="IPR009057">
    <property type="entry name" value="Homeodomain-like_sf"/>
</dbReference>
<keyword evidence="2 4" id="KW-0238">DNA-binding</keyword>
<dbReference type="Pfam" id="PF00440">
    <property type="entry name" value="TetR_N"/>
    <property type="match status" value="1"/>
</dbReference>
<reference evidence="7 8" key="1">
    <citation type="submission" date="2018-05" db="EMBL/GenBank/DDBJ databases">
        <title>Acuticoccus sediminis sp. nov., isolated from deep-sea sediment of Indian Ocean.</title>
        <authorList>
            <person name="Liu X."/>
            <person name="Lai Q."/>
            <person name="Du Y."/>
            <person name="Sun F."/>
            <person name="Zhang X."/>
            <person name="Wang S."/>
            <person name="Shao Z."/>
        </authorList>
    </citation>
    <scope>NUCLEOTIDE SEQUENCE [LARGE SCALE GENOMIC DNA]</scope>
    <source>
        <strain evidence="7 8">PTG4-2</strain>
    </source>
</reference>
<dbReference type="Pfam" id="PF14246">
    <property type="entry name" value="TetR_C_7"/>
    <property type="match status" value="1"/>
</dbReference>
<dbReference type="AlphaFoldDB" id="A0A8B2NQK1"/>
<dbReference type="GO" id="GO:0000976">
    <property type="term" value="F:transcription cis-regulatory region binding"/>
    <property type="evidence" value="ECO:0007669"/>
    <property type="project" value="TreeGrafter"/>
</dbReference>
<comment type="caution">
    <text evidence="7">The sequence shown here is derived from an EMBL/GenBank/DDBJ whole genome shotgun (WGS) entry which is preliminary data.</text>
</comment>
<dbReference type="InterPro" id="IPR039536">
    <property type="entry name" value="TetR_C_Proteobacteria"/>
</dbReference>
<name>A0A8B2NQK1_9HYPH</name>
<dbReference type="SUPFAM" id="SSF46689">
    <property type="entry name" value="Homeodomain-like"/>
    <property type="match status" value="1"/>
</dbReference>